<dbReference type="PANTHER" id="PTHR43047:SF64">
    <property type="entry name" value="HISTIDINE KINASE CONTAINING CHEY-HOMOLOGOUS RECEIVER DOMAIN AND PAS DOMAIN-RELATED"/>
    <property type="match status" value="1"/>
</dbReference>
<dbReference type="SUPFAM" id="SSF55874">
    <property type="entry name" value="ATPase domain of HSP90 chaperone/DNA topoisomerase II/histidine kinase"/>
    <property type="match status" value="1"/>
</dbReference>
<feature type="region of interest" description="Disordered" evidence="12">
    <location>
        <begin position="318"/>
        <end position="337"/>
    </location>
</feature>
<evidence type="ECO:0000256" key="11">
    <source>
        <dbReference type="PROSITE-ProRule" id="PRU00169"/>
    </source>
</evidence>
<dbReference type="InterPro" id="IPR000700">
    <property type="entry name" value="PAS-assoc_C"/>
</dbReference>
<dbReference type="PROSITE" id="PS50112">
    <property type="entry name" value="PAS"/>
    <property type="match status" value="2"/>
</dbReference>
<dbReference type="SUPFAM" id="SSF52172">
    <property type="entry name" value="CheY-like"/>
    <property type="match status" value="1"/>
</dbReference>
<proteinExistence type="predicted"/>
<dbReference type="PROSITE" id="PS50110">
    <property type="entry name" value="RESPONSE_REGULATORY"/>
    <property type="match status" value="1"/>
</dbReference>
<evidence type="ECO:0000313" key="18">
    <source>
        <dbReference type="EMBL" id="NDY90370.1"/>
    </source>
</evidence>
<evidence type="ECO:0000256" key="6">
    <source>
        <dbReference type="ARBA" id="ARBA00022777"/>
    </source>
</evidence>
<feature type="domain" description="Histidine kinase" evidence="14">
    <location>
        <begin position="656"/>
        <end position="876"/>
    </location>
</feature>
<dbReference type="InterPro" id="IPR035965">
    <property type="entry name" value="PAS-like_dom_sf"/>
</dbReference>
<evidence type="ECO:0000256" key="7">
    <source>
        <dbReference type="ARBA" id="ARBA00023012"/>
    </source>
</evidence>
<dbReference type="EC" id="2.7.13.3" evidence="2"/>
<dbReference type="InterPro" id="IPR036097">
    <property type="entry name" value="HisK_dim/P_sf"/>
</dbReference>
<dbReference type="SMART" id="SM00091">
    <property type="entry name" value="PAS"/>
    <property type="match status" value="2"/>
</dbReference>
<dbReference type="InterPro" id="IPR011006">
    <property type="entry name" value="CheY-like_superfamily"/>
</dbReference>
<evidence type="ECO:0000256" key="10">
    <source>
        <dbReference type="ARBA" id="ARBA00070152"/>
    </source>
</evidence>
<comment type="function">
    <text evidence="9">Member of the two-component regulatory system BvgS/BvgA. Phosphorylates BvgA via a four-step phosphorelay in response to environmental signals.</text>
</comment>
<evidence type="ECO:0000256" key="2">
    <source>
        <dbReference type="ARBA" id="ARBA00012438"/>
    </source>
</evidence>
<sequence>MSTSFDPTTEAVPLRRYLRLLIGLCLLPSLLLASVMGLRALDEEQAKARRGAADLARNVATTVDTFLAARLQGLALLADAPQADPAQGSPELHALGQSFRHTFGSEVVLLSLDQRLLMHTRLPWGGALPALPVAPAVSARERALRSGRPAVGDPFMGTLSRVALVGLAAPVQRGGRTQAVLLTTVDLAQLAQLLHGLAVPPGWWLQLVDSQGRPMVRWQAGQDPAAVLGSPARYMVLWQPDGAVPEWEAGQLQEQDLGAAPWRVQVHLPQDLLRDPALQAAESVLLMFALTLAAGGAGGRWAGRRLARAVEALERPGAAAPPAPAAAEALPGSRQPPRRSLLRHLSAALAVLGAPRIREVEAVRQRLAASQQSLRDSEATLHAMFDGMADVLIFLTPERRIRQVNPAFTRLFGYDLAEVHDRATDFLYADVREHAGRGASSYQRLLQGDAVQLVVQLRRRDGEVFWAESTAVPVHSADGHLLGLMAVIRDITEREQAAQAVREALARFEAVFLHSPTAIVLGRLSDQVYVAVNPALERLLGYPATELVGRSPCGQLWADAQVLADLQVEAARTGRVQGVEVRLRHKDGHEVDAAFATEVVGVGGEPHFISLFMDIGPQKAVQRLLQAHSGELEALVARRTAELERANQAKSVFLANMSHEIRTPLNAILGLSHLLAQDLPAPAHRERLARIDGAAHHLLQVIHDVLDLSKVEAGHMTLAPVPFQRDELLQDALAMVGPAAQAKGLSLRVDASGLPLALVGDVTRLRQMLINLLANAVKFTPAGEVNLRAAVVQEDPQGLLLRMEVQDTGPGLTAQERAALFQPFVQLDSSPTRRHQGTGLGLALVRRLAGLMGGEAGVDSVPGWGSRFWFTARLGRASPAPAATSLPPPDALARLRRDHAGQRILLAEDNPINREVAEALLRQAGLQVSLAEDGEQAVALGLAGGHDLVLLDMQMPRLDGLGAARALRAGLGSELPILAMTANAFPEDRQACLDAGMDGHLAKPVEPRHLYEALCQWLPAATAATAT</sequence>
<keyword evidence="5" id="KW-0732">Signal</keyword>
<dbReference type="CDD" id="cd00130">
    <property type="entry name" value="PAS"/>
    <property type="match status" value="2"/>
</dbReference>
<dbReference type="Pfam" id="PF08448">
    <property type="entry name" value="PAS_4"/>
    <property type="match status" value="1"/>
</dbReference>
<dbReference type="Gene3D" id="3.40.50.2300">
    <property type="match status" value="1"/>
</dbReference>
<dbReference type="SUPFAM" id="SSF47384">
    <property type="entry name" value="Homodimeric domain of signal transducing histidine kinase"/>
    <property type="match status" value="1"/>
</dbReference>
<evidence type="ECO:0000256" key="4">
    <source>
        <dbReference type="ARBA" id="ARBA00022679"/>
    </source>
</evidence>
<evidence type="ECO:0000313" key="19">
    <source>
        <dbReference type="Proteomes" id="UP000484255"/>
    </source>
</evidence>
<keyword evidence="13" id="KW-1133">Transmembrane helix</keyword>
<evidence type="ECO:0000256" key="1">
    <source>
        <dbReference type="ARBA" id="ARBA00000085"/>
    </source>
</evidence>
<evidence type="ECO:0000256" key="5">
    <source>
        <dbReference type="ARBA" id="ARBA00022729"/>
    </source>
</evidence>
<dbReference type="SUPFAM" id="SSF55785">
    <property type="entry name" value="PYP-like sensor domain (PAS domain)"/>
    <property type="match status" value="2"/>
</dbReference>
<keyword evidence="3 11" id="KW-0597">Phosphoprotein</keyword>
<dbReference type="FunFam" id="3.30.565.10:FF:000010">
    <property type="entry name" value="Sensor histidine kinase RcsC"/>
    <property type="match status" value="1"/>
</dbReference>
<dbReference type="Pfam" id="PF00989">
    <property type="entry name" value="PAS"/>
    <property type="match status" value="1"/>
</dbReference>
<dbReference type="InterPro" id="IPR013656">
    <property type="entry name" value="PAS_4"/>
</dbReference>
<dbReference type="PROSITE" id="PS50109">
    <property type="entry name" value="HIS_KIN"/>
    <property type="match status" value="1"/>
</dbReference>
<dbReference type="InterPro" id="IPR005467">
    <property type="entry name" value="His_kinase_dom"/>
</dbReference>
<dbReference type="Pfam" id="PF00072">
    <property type="entry name" value="Response_reg"/>
    <property type="match status" value="1"/>
</dbReference>
<dbReference type="InterPro" id="IPR000014">
    <property type="entry name" value="PAS"/>
</dbReference>
<dbReference type="InterPro" id="IPR003594">
    <property type="entry name" value="HATPase_dom"/>
</dbReference>
<dbReference type="Gene3D" id="3.30.565.10">
    <property type="entry name" value="Histidine kinase-like ATPase, C-terminal domain"/>
    <property type="match status" value="1"/>
</dbReference>
<feature type="domain" description="PAS" evidence="16">
    <location>
        <begin position="532"/>
        <end position="551"/>
    </location>
</feature>
<feature type="domain" description="PAS" evidence="16">
    <location>
        <begin position="377"/>
        <end position="449"/>
    </location>
</feature>
<feature type="domain" description="Response regulatory" evidence="15">
    <location>
        <begin position="903"/>
        <end position="1018"/>
    </location>
</feature>
<dbReference type="PANTHER" id="PTHR43047">
    <property type="entry name" value="TWO-COMPONENT HISTIDINE PROTEIN KINASE"/>
    <property type="match status" value="1"/>
</dbReference>
<keyword evidence="7" id="KW-0902">Two-component regulatory system</keyword>
<evidence type="ECO:0000256" key="8">
    <source>
        <dbReference type="ARBA" id="ARBA00023026"/>
    </source>
</evidence>
<dbReference type="SMART" id="SM00448">
    <property type="entry name" value="REC"/>
    <property type="match status" value="1"/>
</dbReference>
<dbReference type="InterPro" id="IPR004358">
    <property type="entry name" value="Sig_transdc_His_kin-like_C"/>
</dbReference>
<dbReference type="SMART" id="SM00086">
    <property type="entry name" value="PAC"/>
    <property type="match status" value="2"/>
</dbReference>
<dbReference type="Proteomes" id="UP000484255">
    <property type="component" value="Unassembled WGS sequence"/>
</dbReference>
<dbReference type="AlphaFoldDB" id="A0A7C9PFW6"/>
<keyword evidence="19" id="KW-1185">Reference proteome</keyword>
<comment type="caution">
    <text evidence="18">The sequence shown here is derived from an EMBL/GenBank/DDBJ whole genome shotgun (WGS) entry which is preliminary data.</text>
</comment>
<dbReference type="InterPro" id="IPR001789">
    <property type="entry name" value="Sig_transdc_resp-reg_receiver"/>
</dbReference>
<dbReference type="InterPro" id="IPR003661">
    <property type="entry name" value="HisK_dim/P_dom"/>
</dbReference>
<evidence type="ECO:0000256" key="3">
    <source>
        <dbReference type="ARBA" id="ARBA00022553"/>
    </source>
</evidence>
<dbReference type="InterPro" id="IPR036890">
    <property type="entry name" value="HATPase_C_sf"/>
</dbReference>
<dbReference type="NCBIfam" id="TIGR00229">
    <property type="entry name" value="sensory_box"/>
    <property type="match status" value="2"/>
</dbReference>
<reference evidence="18 19" key="1">
    <citation type="submission" date="2020-02" db="EMBL/GenBank/DDBJ databases">
        <title>Ideonella bacterium strain TBM-1.</title>
        <authorList>
            <person name="Chen W.-M."/>
        </authorList>
    </citation>
    <scope>NUCLEOTIDE SEQUENCE [LARGE SCALE GENOMIC DNA]</scope>
    <source>
        <strain evidence="18 19">TBM-1</strain>
    </source>
</reference>
<evidence type="ECO:0000259" key="16">
    <source>
        <dbReference type="PROSITE" id="PS50112"/>
    </source>
</evidence>
<keyword evidence="4" id="KW-0808">Transferase</keyword>
<keyword evidence="8" id="KW-0843">Virulence</keyword>
<feature type="modified residue" description="4-aspartylphosphate" evidence="11">
    <location>
        <position position="952"/>
    </location>
</feature>
<dbReference type="CDD" id="cd00082">
    <property type="entry name" value="HisKA"/>
    <property type="match status" value="1"/>
</dbReference>
<evidence type="ECO:0000256" key="9">
    <source>
        <dbReference type="ARBA" id="ARBA00058004"/>
    </source>
</evidence>
<dbReference type="PRINTS" id="PR00344">
    <property type="entry name" value="BCTRLSENSOR"/>
</dbReference>
<dbReference type="PROSITE" id="PS50113">
    <property type="entry name" value="PAC"/>
    <property type="match status" value="1"/>
</dbReference>
<dbReference type="Gene3D" id="1.10.287.130">
    <property type="match status" value="1"/>
</dbReference>
<evidence type="ECO:0000259" key="17">
    <source>
        <dbReference type="PROSITE" id="PS50113"/>
    </source>
</evidence>
<organism evidence="18 19">
    <name type="scientific">Ideonella livida</name>
    <dbReference type="NCBI Taxonomy" id="2707176"/>
    <lineage>
        <taxon>Bacteria</taxon>
        <taxon>Pseudomonadati</taxon>
        <taxon>Pseudomonadota</taxon>
        <taxon>Betaproteobacteria</taxon>
        <taxon>Burkholderiales</taxon>
        <taxon>Sphaerotilaceae</taxon>
        <taxon>Ideonella</taxon>
    </lineage>
</organism>
<dbReference type="Pfam" id="PF02518">
    <property type="entry name" value="HATPase_c"/>
    <property type="match status" value="1"/>
</dbReference>
<comment type="catalytic activity">
    <reaction evidence="1">
        <text>ATP + protein L-histidine = ADP + protein N-phospho-L-histidine.</text>
        <dbReference type="EC" id="2.7.13.3"/>
    </reaction>
</comment>
<dbReference type="CDD" id="cd16922">
    <property type="entry name" value="HATPase_EvgS-ArcB-TorS-like"/>
    <property type="match status" value="1"/>
</dbReference>
<dbReference type="CDD" id="cd17546">
    <property type="entry name" value="REC_hyHK_CKI1_RcsC-like"/>
    <property type="match status" value="1"/>
</dbReference>
<evidence type="ECO:0000259" key="14">
    <source>
        <dbReference type="PROSITE" id="PS50109"/>
    </source>
</evidence>
<dbReference type="EMBL" id="JAAGOH010000003">
    <property type="protein sequence ID" value="NDY90370.1"/>
    <property type="molecule type" value="Genomic_DNA"/>
</dbReference>
<dbReference type="Pfam" id="PF00512">
    <property type="entry name" value="HisKA"/>
    <property type="match status" value="1"/>
</dbReference>
<gene>
    <name evidence="18" type="ORF">G3A44_04070</name>
</gene>
<dbReference type="InterPro" id="IPR013767">
    <property type="entry name" value="PAS_fold"/>
</dbReference>
<dbReference type="InterPro" id="IPR001610">
    <property type="entry name" value="PAC"/>
</dbReference>
<evidence type="ECO:0000256" key="13">
    <source>
        <dbReference type="SAM" id="Phobius"/>
    </source>
</evidence>
<dbReference type="SMART" id="SM00387">
    <property type="entry name" value="HATPase_c"/>
    <property type="match status" value="1"/>
</dbReference>
<name>A0A7C9PFW6_9BURK</name>
<evidence type="ECO:0000256" key="12">
    <source>
        <dbReference type="SAM" id="MobiDB-lite"/>
    </source>
</evidence>
<keyword evidence="6" id="KW-0418">Kinase</keyword>
<dbReference type="GO" id="GO:0006355">
    <property type="term" value="P:regulation of DNA-templated transcription"/>
    <property type="evidence" value="ECO:0007669"/>
    <property type="project" value="InterPro"/>
</dbReference>
<keyword evidence="13" id="KW-0812">Transmembrane</keyword>
<accession>A0A7C9PFW6</accession>
<feature type="domain" description="PAC" evidence="17">
    <location>
        <begin position="451"/>
        <end position="503"/>
    </location>
</feature>
<dbReference type="RefSeq" id="WP_163456225.1">
    <property type="nucleotide sequence ID" value="NZ_JAAGOH010000003.1"/>
</dbReference>
<dbReference type="SMART" id="SM00388">
    <property type="entry name" value="HisKA"/>
    <property type="match status" value="1"/>
</dbReference>
<feature type="transmembrane region" description="Helical" evidence="13">
    <location>
        <begin position="20"/>
        <end position="41"/>
    </location>
</feature>
<feature type="compositionally biased region" description="Low complexity" evidence="12">
    <location>
        <begin position="325"/>
        <end position="335"/>
    </location>
</feature>
<dbReference type="Gene3D" id="3.30.450.20">
    <property type="entry name" value="PAS domain"/>
    <property type="match status" value="2"/>
</dbReference>
<protein>
    <recommendedName>
        <fullName evidence="10">Virulence sensor protein BvgS</fullName>
        <ecNumber evidence="2">2.7.13.3</ecNumber>
    </recommendedName>
</protein>
<keyword evidence="13" id="KW-0472">Membrane</keyword>
<dbReference type="GO" id="GO:0000155">
    <property type="term" value="F:phosphorelay sensor kinase activity"/>
    <property type="evidence" value="ECO:0007669"/>
    <property type="project" value="InterPro"/>
</dbReference>
<evidence type="ECO:0000259" key="15">
    <source>
        <dbReference type="PROSITE" id="PS50110"/>
    </source>
</evidence>